<evidence type="ECO:0000313" key="3">
    <source>
        <dbReference type="Proteomes" id="UP001165296"/>
    </source>
</evidence>
<comment type="caution">
    <text evidence="2">The sequence shown here is derived from an EMBL/GenBank/DDBJ whole genome shotgun (WGS) entry which is preliminary data.</text>
</comment>
<dbReference type="Gene3D" id="2.60.120.10">
    <property type="entry name" value="Jelly Rolls"/>
    <property type="match status" value="1"/>
</dbReference>
<organism evidence="2 3">
    <name type="scientific">Hymenobacter lucidus</name>
    <dbReference type="NCBI Taxonomy" id="2880930"/>
    <lineage>
        <taxon>Bacteria</taxon>
        <taxon>Pseudomonadati</taxon>
        <taxon>Bacteroidota</taxon>
        <taxon>Cytophagia</taxon>
        <taxon>Cytophagales</taxon>
        <taxon>Hymenobacteraceae</taxon>
        <taxon>Hymenobacter</taxon>
    </lineage>
</organism>
<proteinExistence type="predicted"/>
<dbReference type="CDD" id="cd20292">
    <property type="entry name" value="cupin_QdtA-like"/>
    <property type="match status" value="1"/>
</dbReference>
<feature type="domain" description="Sugar 3,4-ketoisomerase QdtA cupin" evidence="1">
    <location>
        <begin position="5"/>
        <end position="131"/>
    </location>
</feature>
<evidence type="ECO:0000313" key="2">
    <source>
        <dbReference type="EMBL" id="MCB2408507.1"/>
    </source>
</evidence>
<dbReference type="InterPro" id="IPR011051">
    <property type="entry name" value="RmlC_Cupin_sf"/>
</dbReference>
<gene>
    <name evidence="2" type="ORF">LGH74_11010</name>
</gene>
<keyword evidence="3" id="KW-1185">Reference proteome</keyword>
<accession>A0ABS8AQL7</accession>
<sequence>MTQPHILSLPDIGSEDIGRLVVAEGANLPFAIKRAYWTFDVPSDKIRGHHAHYELQQLIIALHGTLEMTVETPDRVRHTFLLDHPSKVLYIPRMCWREIKFGHGAVLLCLASMEYEEADYIRSYYEYVKLVENTTV</sequence>
<name>A0ABS8AQL7_9BACT</name>
<protein>
    <submittedName>
        <fullName evidence="2">FdtA/QdtA family cupin domain-containing protein</fullName>
    </submittedName>
</protein>
<dbReference type="SUPFAM" id="SSF51182">
    <property type="entry name" value="RmlC-like cupins"/>
    <property type="match status" value="1"/>
</dbReference>
<dbReference type="InterPro" id="IPR008894">
    <property type="entry name" value="QdtA_cupin_dom"/>
</dbReference>
<reference evidence="2" key="1">
    <citation type="submission" date="2021-10" db="EMBL/GenBank/DDBJ databases">
        <authorList>
            <person name="Dean J.D."/>
            <person name="Kim M.K."/>
            <person name="Newey C.N."/>
            <person name="Stoker T.S."/>
            <person name="Thompson D.W."/>
            <person name="Grose J.H."/>
        </authorList>
    </citation>
    <scope>NUCLEOTIDE SEQUENCE</scope>
    <source>
        <strain evidence="2">BT178</strain>
    </source>
</reference>
<dbReference type="Pfam" id="PF05523">
    <property type="entry name" value="FdtA"/>
    <property type="match status" value="1"/>
</dbReference>
<dbReference type="RefSeq" id="WP_226175622.1">
    <property type="nucleotide sequence ID" value="NZ_JAJADR010000002.1"/>
</dbReference>
<evidence type="ECO:0000259" key="1">
    <source>
        <dbReference type="Pfam" id="PF05523"/>
    </source>
</evidence>
<dbReference type="Proteomes" id="UP001165296">
    <property type="component" value="Unassembled WGS sequence"/>
</dbReference>
<dbReference type="InterPro" id="IPR014710">
    <property type="entry name" value="RmlC-like_jellyroll"/>
</dbReference>
<dbReference type="EMBL" id="JAJADR010000002">
    <property type="protein sequence ID" value="MCB2408507.1"/>
    <property type="molecule type" value="Genomic_DNA"/>
</dbReference>